<reference evidence="1" key="1">
    <citation type="submission" date="2015-04" db="EMBL/GenBank/DDBJ databases">
        <authorList>
            <person name="Syromyatnikov M.Y."/>
            <person name="Popov V.N."/>
        </authorList>
    </citation>
    <scope>NUCLEOTIDE SEQUENCE</scope>
    <source>
        <strain evidence="1">MO-1</strain>
    </source>
</reference>
<gene>
    <name evidence="1" type="ORF">MAGMO_2039</name>
</gene>
<name>A0A1S7LGX7_MAGMO</name>
<proteinExistence type="predicted"/>
<dbReference type="EMBL" id="LO017727">
    <property type="protein sequence ID" value="CRH06212.1"/>
    <property type="molecule type" value="Genomic_DNA"/>
</dbReference>
<evidence type="ECO:0000313" key="1">
    <source>
        <dbReference type="EMBL" id="CRH06212.1"/>
    </source>
</evidence>
<protein>
    <submittedName>
        <fullName evidence="1">Uncharacterized protein</fullName>
    </submittedName>
</protein>
<organism evidence="1">
    <name type="scientific">Magnetococcus massalia (strain MO-1)</name>
    <dbReference type="NCBI Taxonomy" id="451514"/>
    <lineage>
        <taxon>Bacteria</taxon>
        <taxon>Pseudomonadati</taxon>
        <taxon>Pseudomonadota</taxon>
        <taxon>Magnetococcia</taxon>
        <taxon>Magnetococcales</taxon>
        <taxon>Magnetococcaceae</taxon>
        <taxon>Magnetococcus</taxon>
    </lineage>
</organism>
<accession>A0A1S7LGX7</accession>
<sequence length="110" mass="12520">MHAHPEAPPKELINNHYLLGTIRGMMSVLMKRCQILEEQERGHALIEVSARLLKQDAHLIGTKLAALHEAKSDLDYLEGVNDGTDRLASPSEGRRQEVIYRLIHRLKPYC</sequence>
<dbReference type="AlphaFoldDB" id="A0A1S7LGX7"/>